<accession>A0ACC3DL07</accession>
<gene>
    <name evidence="1" type="ORF">LTS18_010844</name>
</gene>
<protein>
    <submittedName>
        <fullName evidence="1">Uncharacterized protein</fullName>
    </submittedName>
</protein>
<evidence type="ECO:0000313" key="1">
    <source>
        <dbReference type="EMBL" id="KAK3077240.1"/>
    </source>
</evidence>
<name>A0ACC3DL07_9PEZI</name>
<sequence>MATLGGSRFLVGTDDEVESDASAEYEDDEFDRATSEDSLPVGPDESETDESGAKPAELVKEMREDATDDAGKEDSCPNVDADGVETDNS</sequence>
<proteinExistence type="predicted"/>
<organism evidence="1 2">
    <name type="scientific">Coniosporium uncinatum</name>
    <dbReference type="NCBI Taxonomy" id="93489"/>
    <lineage>
        <taxon>Eukaryota</taxon>
        <taxon>Fungi</taxon>
        <taxon>Dikarya</taxon>
        <taxon>Ascomycota</taxon>
        <taxon>Pezizomycotina</taxon>
        <taxon>Dothideomycetes</taxon>
        <taxon>Dothideomycetes incertae sedis</taxon>
        <taxon>Coniosporium</taxon>
    </lineage>
</organism>
<dbReference type="EMBL" id="JAWDJW010003066">
    <property type="protein sequence ID" value="KAK3077240.1"/>
    <property type="molecule type" value="Genomic_DNA"/>
</dbReference>
<reference evidence="1" key="1">
    <citation type="submission" date="2024-09" db="EMBL/GenBank/DDBJ databases">
        <title>Black Yeasts Isolated from many extreme environments.</title>
        <authorList>
            <person name="Coleine C."/>
            <person name="Stajich J.E."/>
            <person name="Selbmann L."/>
        </authorList>
    </citation>
    <scope>NUCLEOTIDE SEQUENCE</scope>
    <source>
        <strain evidence="1">CCFEE 5737</strain>
    </source>
</reference>
<dbReference type="Proteomes" id="UP001186974">
    <property type="component" value="Unassembled WGS sequence"/>
</dbReference>
<evidence type="ECO:0000313" key="2">
    <source>
        <dbReference type="Proteomes" id="UP001186974"/>
    </source>
</evidence>
<comment type="caution">
    <text evidence="1">The sequence shown here is derived from an EMBL/GenBank/DDBJ whole genome shotgun (WGS) entry which is preliminary data.</text>
</comment>
<keyword evidence="2" id="KW-1185">Reference proteome</keyword>